<organism evidence="1 2">
    <name type="scientific">Emiliania huxleyi (strain CCMP1516)</name>
    <dbReference type="NCBI Taxonomy" id="280463"/>
    <lineage>
        <taxon>Eukaryota</taxon>
        <taxon>Haptista</taxon>
        <taxon>Haptophyta</taxon>
        <taxon>Prymnesiophyceae</taxon>
        <taxon>Isochrysidales</taxon>
        <taxon>Noelaerhabdaceae</taxon>
        <taxon>Emiliania</taxon>
    </lineage>
</organism>
<dbReference type="HOGENOM" id="CLU_048820_0_0_1"/>
<dbReference type="KEGG" id="ehx:EMIHUDRAFT_240174"/>
<dbReference type="Proteomes" id="UP000013827">
    <property type="component" value="Unassembled WGS sequence"/>
</dbReference>
<dbReference type="RefSeq" id="XP_005775009.1">
    <property type="nucleotide sequence ID" value="XM_005774952.1"/>
</dbReference>
<accession>A0A0D3JGE5</accession>
<dbReference type="GeneID" id="17268125"/>
<sequence length="303" mass="31053">MLSRLARAADAIDPKTAALAAATAAAALLPAVHVGDGHLSRNRAAVGAVFAERMTLSRLQAQPPSALGCTQAAAALQPLMVREGDQADAALVLDLFRSDEDEGEEEARDGESGYDAAAAYDVGADPWATAALPGYNASGPRAALSHSWAALLHAPSAAWVLPAPGLLEPAVLHLPAGAALMLDGSVRWRLVDVEAEEAAAAAPSTPRGGVARTFSSRGLADDLSRCLVAFEYATPPLPRDDAAAPEGWDDRLASWRRLAQRALLEAALGAVAAAACAGLSSSVVVDLAGGRDRGDGGPEVTWY</sequence>
<evidence type="ECO:0000313" key="2">
    <source>
        <dbReference type="Proteomes" id="UP000013827"/>
    </source>
</evidence>
<reference evidence="1" key="2">
    <citation type="submission" date="2024-10" db="UniProtKB">
        <authorList>
            <consortium name="EnsemblProtists"/>
        </authorList>
    </citation>
    <scope>IDENTIFICATION</scope>
</reference>
<evidence type="ECO:0000313" key="1">
    <source>
        <dbReference type="EnsemblProtists" id="EOD22580"/>
    </source>
</evidence>
<keyword evidence="2" id="KW-1185">Reference proteome</keyword>
<protein>
    <submittedName>
        <fullName evidence="1">Uncharacterized protein</fullName>
    </submittedName>
</protein>
<dbReference type="PaxDb" id="2903-EOD22580"/>
<dbReference type="AlphaFoldDB" id="A0A0D3JGE5"/>
<name>A0A0D3JGE5_EMIH1</name>
<dbReference type="EnsemblProtists" id="EOD22580">
    <property type="protein sequence ID" value="EOD22580"/>
    <property type="gene ID" value="EMIHUDRAFT_240174"/>
</dbReference>
<reference evidence="2" key="1">
    <citation type="journal article" date="2013" name="Nature">
        <title>Pan genome of the phytoplankton Emiliania underpins its global distribution.</title>
        <authorList>
            <person name="Read B.A."/>
            <person name="Kegel J."/>
            <person name="Klute M.J."/>
            <person name="Kuo A."/>
            <person name="Lefebvre S.C."/>
            <person name="Maumus F."/>
            <person name="Mayer C."/>
            <person name="Miller J."/>
            <person name="Monier A."/>
            <person name="Salamov A."/>
            <person name="Young J."/>
            <person name="Aguilar M."/>
            <person name="Claverie J.M."/>
            <person name="Frickenhaus S."/>
            <person name="Gonzalez K."/>
            <person name="Herman E.K."/>
            <person name="Lin Y.C."/>
            <person name="Napier J."/>
            <person name="Ogata H."/>
            <person name="Sarno A.F."/>
            <person name="Shmutz J."/>
            <person name="Schroeder D."/>
            <person name="de Vargas C."/>
            <person name="Verret F."/>
            <person name="von Dassow P."/>
            <person name="Valentin K."/>
            <person name="Van de Peer Y."/>
            <person name="Wheeler G."/>
            <person name="Dacks J.B."/>
            <person name="Delwiche C.F."/>
            <person name="Dyhrman S.T."/>
            <person name="Glockner G."/>
            <person name="John U."/>
            <person name="Richards T."/>
            <person name="Worden A.Z."/>
            <person name="Zhang X."/>
            <person name="Grigoriev I.V."/>
            <person name="Allen A.E."/>
            <person name="Bidle K."/>
            <person name="Borodovsky M."/>
            <person name="Bowler C."/>
            <person name="Brownlee C."/>
            <person name="Cock J.M."/>
            <person name="Elias M."/>
            <person name="Gladyshev V.N."/>
            <person name="Groth M."/>
            <person name="Guda C."/>
            <person name="Hadaegh A."/>
            <person name="Iglesias-Rodriguez M.D."/>
            <person name="Jenkins J."/>
            <person name="Jones B.M."/>
            <person name="Lawson T."/>
            <person name="Leese F."/>
            <person name="Lindquist E."/>
            <person name="Lobanov A."/>
            <person name="Lomsadze A."/>
            <person name="Malik S.B."/>
            <person name="Marsh M.E."/>
            <person name="Mackinder L."/>
            <person name="Mock T."/>
            <person name="Mueller-Roeber B."/>
            <person name="Pagarete A."/>
            <person name="Parker M."/>
            <person name="Probert I."/>
            <person name="Quesneville H."/>
            <person name="Raines C."/>
            <person name="Rensing S.A."/>
            <person name="Riano-Pachon D.M."/>
            <person name="Richier S."/>
            <person name="Rokitta S."/>
            <person name="Shiraiwa Y."/>
            <person name="Soanes D.M."/>
            <person name="van der Giezen M."/>
            <person name="Wahlund T.M."/>
            <person name="Williams B."/>
            <person name="Wilson W."/>
            <person name="Wolfe G."/>
            <person name="Wurch L.L."/>
        </authorList>
    </citation>
    <scope>NUCLEOTIDE SEQUENCE</scope>
</reference>
<proteinExistence type="predicted"/>